<feature type="non-terminal residue" evidence="1">
    <location>
        <position position="406"/>
    </location>
</feature>
<dbReference type="Proteomes" id="UP001145114">
    <property type="component" value="Unassembled WGS sequence"/>
</dbReference>
<reference evidence="1" key="1">
    <citation type="submission" date="2022-06" db="EMBL/GenBank/DDBJ databases">
        <title>Phylogenomic reconstructions and comparative analyses of Kickxellomycotina fungi.</title>
        <authorList>
            <person name="Reynolds N.K."/>
            <person name="Stajich J.E."/>
            <person name="Barry K."/>
            <person name="Grigoriev I.V."/>
            <person name="Crous P."/>
            <person name="Smith M.E."/>
        </authorList>
    </citation>
    <scope>NUCLEOTIDE SEQUENCE</scope>
    <source>
        <strain evidence="1">RSA 2271</strain>
    </source>
</reference>
<organism evidence="1 2">
    <name type="scientific">Spiromyces aspiralis</name>
    <dbReference type="NCBI Taxonomy" id="68401"/>
    <lineage>
        <taxon>Eukaryota</taxon>
        <taxon>Fungi</taxon>
        <taxon>Fungi incertae sedis</taxon>
        <taxon>Zoopagomycota</taxon>
        <taxon>Kickxellomycotina</taxon>
        <taxon>Kickxellomycetes</taxon>
        <taxon>Kickxellales</taxon>
        <taxon>Kickxellaceae</taxon>
        <taxon>Spiromyces</taxon>
    </lineage>
</organism>
<proteinExistence type="predicted"/>
<accession>A0ACC1HE82</accession>
<evidence type="ECO:0000313" key="2">
    <source>
        <dbReference type="Proteomes" id="UP001145114"/>
    </source>
</evidence>
<dbReference type="EMBL" id="JAMZIH010006671">
    <property type="protein sequence ID" value="KAJ1673690.1"/>
    <property type="molecule type" value="Genomic_DNA"/>
</dbReference>
<comment type="caution">
    <text evidence="1">The sequence shown here is derived from an EMBL/GenBank/DDBJ whole genome shotgun (WGS) entry which is preliminary data.</text>
</comment>
<gene>
    <name evidence="1" type="ORF">EV182_004748</name>
</gene>
<name>A0ACC1HE82_9FUNG</name>
<keyword evidence="2" id="KW-1185">Reference proteome</keyword>
<sequence length="406" mass="46290">MDIPLELKQQAIRRLDMRDSQRKERYLGTLLFVSPSWSRTAEPFYWEHVKIGFADASPCQKAFFSTGGFVIPDSNSLVTRGWRYVRRLYFDVSRCDVAVAELLSTRQLPLLERIHVPPVGKFLKQSVFQAFFNLNRPRIRQLYVEPHEFAGLGELIKFMDALFLLKPSALRRLQVDDGCITLNRFSDIFEGLPLLEELSVTGFHVNSVEDLLAPRMGKLNDSASSRRSPFPLKTFMIQTFTIQDFVPDYDINLEDKNAGFGNVAAYLAHRGQRLDSWKFSNLETLKCGPLGCYFRSWRTVIDSAMYCETLLLSASLAQLRRLEVADLYPKHAELIVTHMPNLECIKVSLPPFDRSGLGAQTVSTVRILLTGMQRLCEFDLAYRPYNSLTASGLEGIDEIFRPIVPA</sequence>
<evidence type="ECO:0000313" key="1">
    <source>
        <dbReference type="EMBL" id="KAJ1673690.1"/>
    </source>
</evidence>
<protein>
    <submittedName>
        <fullName evidence="1">Uncharacterized protein</fullName>
    </submittedName>
</protein>